<sequence>MAKPTSPDMFDAAFPILTEGQIDVLRTYGAEREITVGEDLFHQGERSLDFFVLLEGEVELLEHLADEDRSISTRGPGHFFGEINMLTGQAVILTARVRKAGRVLQLSVPAIKEVVQQQPRLSDLILQAFILRRTILVKLGTGGRVVGSLHSADTTRLLTFMARNRLPHAFLDLDEDPEAEPFLRRAGGQPGPDPYLVWQGTQANLNPTNRQLAEWMGLDRKADLDERYDVVVIGAGPAGLGSAVNASSEGLRVLVVDKYAVGGQAGTSSRIENYLGFPAGLSGADLTTRAHIQAEKFGTRISVPHQAVGLARDGDDLQVTLDDTCTVRARSVIVATGVRYRRPPVDRLDEFDGMDVFYAATDMEARRCMGRAVAVIGGGNSAGQAALFLARSGLDVTIVIRREGLADTMSRYLIDQIENLPEISLRPFTECRALLGADRLEGVEVEDIRTGERDTLPVGALFMMIGADPQTDWLAGTLAVDEKGFILTGADLEDYVSDRERGRDPMPMETSMPGVFAVGDVRSGSVKRVASSVGEGSMAVQYLHRYLSDQYAGRTTPA</sequence>
<dbReference type="PANTHER" id="PTHR48105">
    <property type="entry name" value="THIOREDOXIN REDUCTASE 1-RELATED-RELATED"/>
    <property type="match status" value="1"/>
</dbReference>
<feature type="domain" description="Cyclic nucleotide-binding" evidence="3">
    <location>
        <begin position="13"/>
        <end position="132"/>
    </location>
</feature>
<name>A0A6J4UX21_9BACT</name>
<gene>
    <name evidence="4" type="ORF">AVDCRST_MAG70-1761</name>
</gene>
<dbReference type="EC" id="1.8.1.9" evidence="4"/>
<dbReference type="PRINTS" id="PR00368">
    <property type="entry name" value="FADPNR"/>
</dbReference>
<dbReference type="GO" id="GO:0004791">
    <property type="term" value="F:thioredoxin-disulfide reductase (NADPH) activity"/>
    <property type="evidence" value="ECO:0007669"/>
    <property type="project" value="UniProtKB-EC"/>
</dbReference>
<dbReference type="PROSITE" id="PS50042">
    <property type="entry name" value="CNMP_BINDING_3"/>
    <property type="match status" value="1"/>
</dbReference>
<reference evidence="4" key="1">
    <citation type="submission" date="2020-02" db="EMBL/GenBank/DDBJ databases">
        <authorList>
            <person name="Meier V. D."/>
        </authorList>
    </citation>
    <scope>NUCLEOTIDE SEQUENCE</scope>
    <source>
        <strain evidence="4">AVDCRST_MAG70</strain>
    </source>
</reference>
<dbReference type="PRINTS" id="PR00469">
    <property type="entry name" value="PNDRDTASEII"/>
</dbReference>
<dbReference type="Pfam" id="PF07992">
    <property type="entry name" value="Pyr_redox_2"/>
    <property type="match status" value="1"/>
</dbReference>
<dbReference type="Gene3D" id="3.50.50.60">
    <property type="entry name" value="FAD/NAD(P)-binding domain"/>
    <property type="match status" value="2"/>
</dbReference>
<dbReference type="Gene3D" id="2.60.120.10">
    <property type="entry name" value="Jelly Rolls"/>
    <property type="match status" value="1"/>
</dbReference>
<dbReference type="InterPro" id="IPR000595">
    <property type="entry name" value="cNMP-bd_dom"/>
</dbReference>
<dbReference type="SUPFAM" id="SSF51206">
    <property type="entry name" value="cAMP-binding domain-like"/>
    <property type="match status" value="1"/>
</dbReference>
<dbReference type="InterPro" id="IPR023753">
    <property type="entry name" value="FAD/NAD-binding_dom"/>
</dbReference>
<protein>
    <submittedName>
        <fullName evidence="4">Thioredoxin reductase</fullName>
        <ecNumber evidence="4">1.8.1.9</ecNumber>
    </submittedName>
</protein>
<dbReference type="InterPro" id="IPR050097">
    <property type="entry name" value="Ferredoxin-NADP_redctase_2"/>
</dbReference>
<dbReference type="EMBL" id="CADCWH010000281">
    <property type="protein sequence ID" value="CAA9562351.1"/>
    <property type="molecule type" value="Genomic_DNA"/>
</dbReference>
<evidence type="ECO:0000313" key="4">
    <source>
        <dbReference type="EMBL" id="CAA9562351.1"/>
    </source>
</evidence>
<keyword evidence="1" id="KW-0285">Flavoprotein</keyword>
<evidence type="ECO:0000256" key="1">
    <source>
        <dbReference type="ARBA" id="ARBA00022630"/>
    </source>
</evidence>
<dbReference type="InterPro" id="IPR036188">
    <property type="entry name" value="FAD/NAD-bd_sf"/>
</dbReference>
<dbReference type="SMART" id="SM00100">
    <property type="entry name" value="cNMP"/>
    <property type="match status" value="1"/>
</dbReference>
<dbReference type="SUPFAM" id="SSF51905">
    <property type="entry name" value="FAD/NAD(P)-binding domain"/>
    <property type="match status" value="1"/>
</dbReference>
<evidence type="ECO:0000259" key="3">
    <source>
        <dbReference type="PROSITE" id="PS50042"/>
    </source>
</evidence>
<dbReference type="InterPro" id="IPR014710">
    <property type="entry name" value="RmlC-like_jellyroll"/>
</dbReference>
<keyword evidence="2 4" id="KW-0560">Oxidoreductase</keyword>
<dbReference type="InterPro" id="IPR018490">
    <property type="entry name" value="cNMP-bd_dom_sf"/>
</dbReference>
<dbReference type="AlphaFoldDB" id="A0A6J4UX21"/>
<proteinExistence type="predicted"/>
<dbReference type="Pfam" id="PF00027">
    <property type="entry name" value="cNMP_binding"/>
    <property type="match status" value="1"/>
</dbReference>
<organism evidence="4">
    <name type="scientific">uncultured Thermomicrobiales bacterium</name>
    <dbReference type="NCBI Taxonomy" id="1645740"/>
    <lineage>
        <taxon>Bacteria</taxon>
        <taxon>Pseudomonadati</taxon>
        <taxon>Thermomicrobiota</taxon>
        <taxon>Thermomicrobia</taxon>
        <taxon>Thermomicrobiales</taxon>
        <taxon>environmental samples</taxon>
    </lineage>
</organism>
<evidence type="ECO:0000256" key="2">
    <source>
        <dbReference type="ARBA" id="ARBA00023002"/>
    </source>
</evidence>
<accession>A0A6J4UX21</accession>